<dbReference type="Gene3D" id="3.40.50.2300">
    <property type="match status" value="2"/>
</dbReference>
<dbReference type="PANTHER" id="PTHR30483:SF6">
    <property type="entry name" value="PERIPLASMIC BINDING PROTEIN OF ABC TRANSPORTER FOR NATURAL AMINO ACIDS"/>
    <property type="match status" value="1"/>
</dbReference>
<evidence type="ECO:0000256" key="1">
    <source>
        <dbReference type="ARBA" id="ARBA00010062"/>
    </source>
</evidence>
<evidence type="ECO:0000256" key="2">
    <source>
        <dbReference type="ARBA" id="ARBA00022729"/>
    </source>
</evidence>
<evidence type="ECO:0000313" key="6">
    <source>
        <dbReference type="Proteomes" id="UP001596074"/>
    </source>
</evidence>
<comment type="similarity">
    <text evidence="1">Belongs to the leucine-binding protein family.</text>
</comment>
<feature type="chain" id="PRO_5047461417" evidence="3">
    <location>
        <begin position="24"/>
        <end position="407"/>
    </location>
</feature>
<dbReference type="InterPro" id="IPR051010">
    <property type="entry name" value="BCAA_transport"/>
</dbReference>
<feature type="domain" description="Leucine-binding protein" evidence="4">
    <location>
        <begin position="37"/>
        <end position="350"/>
    </location>
</feature>
<dbReference type="PANTHER" id="PTHR30483">
    <property type="entry name" value="LEUCINE-SPECIFIC-BINDING PROTEIN"/>
    <property type="match status" value="1"/>
</dbReference>
<evidence type="ECO:0000256" key="3">
    <source>
        <dbReference type="SAM" id="SignalP"/>
    </source>
</evidence>
<comment type="caution">
    <text evidence="5">The sequence shown here is derived from an EMBL/GenBank/DDBJ whole genome shotgun (WGS) entry which is preliminary data.</text>
</comment>
<name>A0ABW0ZPZ5_9ACTN</name>
<gene>
    <name evidence="5" type="ORF">ACFPZN_06905</name>
</gene>
<dbReference type="RefSeq" id="WP_378280954.1">
    <property type="nucleotide sequence ID" value="NZ_JBHSON010000007.1"/>
</dbReference>
<dbReference type="Proteomes" id="UP001596074">
    <property type="component" value="Unassembled WGS sequence"/>
</dbReference>
<feature type="signal peptide" evidence="3">
    <location>
        <begin position="1"/>
        <end position="23"/>
    </location>
</feature>
<sequence length="407" mass="42544">MHARPKAAAVATLLLTSLFGVTACGDASSTRGSSDAIQIGLITPVDTSSNSYDDAVSGTRAAVAAINTAGGVNGKKLELDFCNEKTDPNAAAACARKAESGDQIATVGLFSTNMQSVLPQFKTLPNIAPFALTPAEIACPTCYTFDSFSMGAFMSAADLASQAGVKSATIVTFDVPVSHEVQEATKRQMEAAGITVADVIYVPPTTSDLSSYAQKVKEIGHEGLLPMVTAQGAYSLLQALRQIDFQPTLITNDNQVPPANIAKLGDFIEGARLGLAVPPVSAADKIPGVKKFVADMKAAEEAGDKNAADRSALAMHCWLAVYAVAEIAKGVDGDVNRRSFTDALKSAKDVGLQGILPPWTPTAKSPKRVPPGMVQPLVYFGVVENGVLVLSNDDPWDLSQKKFVPTS</sequence>
<protein>
    <submittedName>
        <fullName evidence="5">ABC transporter substrate-binding protein</fullName>
    </submittedName>
</protein>
<organism evidence="5 6">
    <name type="scientific">Actinomadura rugatobispora</name>
    <dbReference type="NCBI Taxonomy" id="1994"/>
    <lineage>
        <taxon>Bacteria</taxon>
        <taxon>Bacillati</taxon>
        <taxon>Actinomycetota</taxon>
        <taxon>Actinomycetes</taxon>
        <taxon>Streptosporangiales</taxon>
        <taxon>Thermomonosporaceae</taxon>
        <taxon>Actinomadura</taxon>
    </lineage>
</organism>
<proteinExistence type="inferred from homology"/>
<dbReference type="Pfam" id="PF13458">
    <property type="entry name" value="Peripla_BP_6"/>
    <property type="match status" value="1"/>
</dbReference>
<reference evidence="6" key="1">
    <citation type="journal article" date="2019" name="Int. J. Syst. Evol. Microbiol.">
        <title>The Global Catalogue of Microorganisms (GCM) 10K type strain sequencing project: providing services to taxonomists for standard genome sequencing and annotation.</title>
        <authorList>
            <consortium name="The Broad Institute Genomics Platform"/>
            <consortium name="The Broad Institute Genome Sequencing Center for Infectious Disease"/>
            <person name="Wu L."/>
            <person name="Ma J."/>
        </authorList>
    </citation>
    <scope>NUCLEOTIDE SEQUENCE [LARGE SCALE GENOMIC DNA]</scope>
    <source>
        <strain evidence="6">KCTC 42087</strain>
    </source>
</reference>
<evidence type="ECO:0000313" key="5">
    <source>
        <dbReference type="EMBL" id="MFC5745331.1"/>
    </source>
</evidence>
<keyword evidence="6" id="KW-1185">Reference proteome</keyword>
<keyword evidence="2 3" id="KW-0732">Signal</keyword>
<evidence type="ECO:0000259" key="4">
    <source>
        <dbReference type="Pfam" id="PF13458"/>
    </source>
</evidence>
<accession>A0ABW0ZPZ5</accession>
<dbReference type="PROSITE" id="PS51257">
    <property type="entry name" value="PROKAR_LIPOPROTEIN"/>
    <property type="match status" value="1"/>
</dbReference>
<dbReference type="InterPro" id="IPR028082">
    <property type="entry name" value="Peripla_BP_I"/>
</dbReference>
<dbReference type="EMBL" id="JBHSON010000007">
    <property type="protein sequence ID" value="MFC5745331.1"/>
    <property type="molecule type" value="Genomic_DNA"/>
</dbReference>
<dbReference type="InterPro" id="IPR028081">
    <property type="entry name" value="Leu-bd"/>
</dbReference>
<dbReference type="SUPFAM" id="SSF53822">
    <property type="entry name" value="Periplasmic binding protein-like I"/>
    <property type="match status" value="1"/>
</dbReference>